<accession>A0A0E9Q8W0</accession>
<proteinExistence type="predicted"/>
<sequence length="14" mass="1556">MVGSGQLEHERQAN</sequence>
<dbReference type="EMBL" id="GBXM01096019">
    <property type="protein sequence ID" value="JAH12558.1"/>
    <property type="molecule type" value="Transcribed_RNA"/>
</dbReference>
<name>A0A0E9Q8W0_ANGAN</name>
<protein>
    <submittedName>
        <fullName evidence="1">Uncharacterized protein</fullName>
    </submittedName>
</protein>
<reference evidence="1" key="1">
    <citation type="submission" date="2014-11" db="EMBL/GenBank/DDBJ databases">
        <authorList>
            <person name="Amaro Gonzalez C."/>
        </authorList>
    </citation>
    <scope>NUCLEOTIDE SEQUENCE</scope>
</reference>
<reference evidence="1" key="2">
    <citation type="journal article" date="2015" name="Fish Shellfish Immunol.">
        <title>Early steps in the European eel (Anguilla anguilla)-Vibrio vulnificus interaction in the gills: Role of the RtxA13 toxin.</title>
        <authorList>
            <person name="Callol A."/>
            <person name="Pajuelo D."/>
            <person name="Ebbesson L."/>
            <person name="Teles M."/>
            <person name="MacKenzie S."/>
            <person name="Amaro C."/>
        </authorList>
    </citation>
    <scope>NUCLEOTIDE SEQUENCE</scope>
</reference>
<organism evidence="1">
    <name type="scientific">Anguilla anguilla</name>
    <name type="common">European freshwater eel</name>
    <name type="synonym">Muraena anguilla</name>
    <dbReference type="NCBI Taxonomy" id="7936"/>
    <lineage>
        <taxon>Eukaryota</taxon>
        <taxon>Metazoa</taxon>
        <taxon>Chordata</taxon>
        <taxon>Craniata</taxon>
        <taxon>Vertebrata</taxon>
        <taxon>Euteleostomi</taxon>
        <taxon>Actinopterygii</taxon>
        <taxon>Neopterygii</taxon>
        <taxon>Teleostei</taxon>
        <taxon>Anguilliformes</taxon>
        <taxon>Anguillidae</taxon>
        <taxon>Anguilla</taxon>
    </lineage>
</organism>
<evidence type="ECO:0000313" key="1">
    <source>
        <dbReference type="EMBL" id="JAH12558.1"/>
    </source>
</evidence>